<dbReference type="InterPro" id="IPR050660">
    <property type="entry name" value="NEK_Ser/Thr_kinase"/>
</dbReference>
<protein>
    <recommendedName>
        <fullName evidence="3">non-specific serine/threonine protein kinase</fullName>
        <ecNumber evidence="3">2.7.11.1</ecNumber>
    </recommendedName>
</protein>
<evidence type="ECO:0000256" key="5">
    <source>
        <dbReference type="ARBA" id="ARBA00022679"/>
    </source>
</evidence>
<keyword evidence="4" id="KW-1003">Cell membrane</keyword>
<sequence length="901" mass="98321">MNEGPDTVETASPSMDGQQLAGLDAGYIPPSPVAPVLSVSEPDQPSISAVLEKRVRALETVVELERKLRRVKELEVQQLLSRPVASAEPDMSSGVSAIAPAAVPAEVSTLPVDDDLTVLHVPTPSAAVQHPASASTSGIAHLLAPAAPHVDDILPPDQASAGGNEDMLALPVGFHLLEYRIDSVLGRGGFGITYLATDIHLNVKVAIKEYLPGDFAYRASDKSVTPRWPEDREFYQHGLESFLVEARTLATFRHPNIVRVARFFEAHRTAYMVLEYERGKPLKEWWPKHKTMAEADLLLLVQPLLEGLAVVHESGYLHRDIKPDNIYVRQEDGSLVLLDFGAARQTAGERHRMANVVTPGYAPYEQYEAEDQGPATDIYALGATLYWMVAGSKPLPAPERRIDDCMATAEQAGSGRYSSEFLKAIDWALALDAAHRPQDVAAFRQALFAAHAGSLSWQDALRSGDNESLVGESWRTLLESPRLLKSWMLRAGRAMLHPASWPMVVKMTLAMVLAALLPMLIVAYYNLNATLSTVSAGELRDLEQHAQSSAGRVSQLINDSRNLANYLGTDTDFVNFLEHPGDAGKEAINGKLAGLARSNPDVHPLIVMDAEGNALVSNDAGVTGRNFKFREYFKEAMAGRAHMTGMVVGSTAGAAGVYYSNPVVNADGKVIGAIVLRIKGSSIASILAEIHRTNLVPFLIDGDGVLIYHPDQKELYHSLVTLPQDKLQQIVADQRFRRDSIASLNMPDLAKAMVGAKGAGNISYRSSISNTEEIAGYAPVKGHNWVVGVTESRISFEQPLNHLFTNVLYSVLAVGMVFLLLAVLFARSIVRPIERLTIAAHALKSGDYEKANIKVTSNDELGRLARTFNVMIDVLRQRDREQQRRKTGHRNDVPDAGRDEG</sequence>
<keyword evidence="9 12" id="KW-0067">ATP-binding</keyword>
<evidence type="ECO:0000256" key="7">
    <source>
        <dbReference type="ARBA" id="ARBA00022741"/>
    </source>
</evidence>
<evidence type="ECO:0000256" key="10">
    <source>
        <dbReference type="ARBA" id="ARBA00022989"/>
    </source>
</evidence>
<evidence type="ECO:0000256" key="8">
    <source>
        <dbReference type="ARBA" id="ARBA00022777"/>
    </source>
</evidence>
<dbReference type="InterPro" id="IPR029151">
    <property type="entry name" value="Sensor-like_sf"/>
</dbReference>
<dbReference type="Proteomes" id="UP000637423">
    <property type="component" value="Unassembled WGS sequence"/>
</dbReference>
<dbReference type="Pfam" id="PF00672">
    <property type="entry name" value="HAMP"/>
    <property type="match status" value="1"/>
</dbReference>
<dbReference type="InterPro" id="IPR011009">
    <property type="entry name" value="Kinase-like_dom_sf"/>
</dbReference>
<evidence type="ECO:0000259" key="16">
    <source>
        <dbReference type="PROSITE" id="PS50885"/>
    </source>
</evidence>
<keyword evidence="5" id="KW-0808">Transferase</keyword>
<evidence type="ECO:0000313" key="18">
    <source>
        <dbReference type="Proteomes" id="UP000637423"/>
    </source>
</evidence>
<dbReference type="Pfam" id="PF02743">
    <property type="entry name" value="dCache_1"/>
    <property type="match status" value="1"/>
</dbReference>
<comment type="similarity">
    <text evidence="2">Belongs to the protein kinase superfamily. NEK Ser/Thr protein kinase family. NIMA subfamily.</text>
</comment>
<keyword evidence="6 14" id="KW-0812">Transmembrane</keyword>
<dbReference type="InterPro" id="IPR033479">
    <property type="entry name" value="dCache_1"/>
</dbReference>
<dbReference type="SUPFAM" id="SSF103190">
    <property type="entry name" value="Sensory domain-like"/>
    <property type="match status" value="1"/>
</dbReference>
<evidence type="ECO:0000313" key="17">
    <source>
        <dbReference type="EMBL" id="GGC78402.1"/>
    </source>
</evidence>
<keyword evidence="10 14" id="KW-1133">Transmembrane helix</keyword>
<feature type="region of interest" description="Disordered" evidence="13">
    <location>
        <begin position="1"/>
        <end position="25"/>
    </location>
</feature>
<evidence type="ECO:0000256" key="13">
    <source>
        <dbReference type="SAM" id="MobiDB-lite"/>
    </source>
</evidence>
<feature type="region of interest" description="Disordered" evidence="13">
    <location>
        <begin position="879"/>
        <end position="901"/>
    </location>
</feature>
<dbReference type="PROSITE" id="PS00108">
    <property type="entry name" value="PROTEIN_KINASE_ST"/>
    <property type="match status" value="1"/>
</dbReference>
<dbReference type="PROSITE" id="PS50011">
    <property type="entry name" value="PROTEIN_KINASE_DOM"/>
    <property type="match status" value="1"/>
</dbReference>
<feature type="domain" description="Protein kinase" evidence="15">
    <location>
        <begin position="179"/>
        <end position="448"/>
    </location>
</feature>
<evidence type="ECO:0000256" key="12">
    <source>
        <dbReference type="PROSITE-ProRule" id="PRU10141"/>
    </source>
</evidence>
<dbReference type="InterPro" id="IPR000719">
    <property type="entry name" value="Prot_kinase_dom"/>
</dbReference>
<dbReference type="CDD" id="cd12912">
    <property type="entry name" value="PDC2_MCP_like"/>
    <property type="match status" value="1"/>
</dbReference>
<feature type="binding site" evidence="12">
    <location>
        <position position="208"/>
    </location>
    <ligand>
        <name>ATP</name>
        <dbReference type="ChEBI" id="CHEBI:30616"/>
    </ligand>
</feature>
<reference evidence="17" key="2">
    <citation type="submission" date="2020-09" db="EMBL/GenBank/DDBJ databases">
        <authorList>
            <person name="Sun Q."/>
            <person name="Zhou Y."/>
        </authorList>
    </citation>
    <scope>NUCLEOTIDE SEQUENCE</scope>
    <source>
        <strain evidence="17">CGMCC 1.10998</strain>
    </source>
</reference>
<dbReference type="GO" id="GO:0005886">
    <property type="term" value="C:plasma membrane"/>
    <property type="evidence" value="ECO:0007669"/>
    <property type="project" value="UniProtKB-SubCell"/>
</dbReference>
<dbReference type="PANTHER" id="PTHR43671">
    <property type="entry name" value="SERINE/THREONINE-PROTEIN KINASE NEK"/>
    <property type="match status" value="1"/>
</dbReference>
<comment type="caution">
    <text evidence="17">The sequence shown here is derived from an EMBL/GenBank/DDBJ whole genome shotgun (WGS) entry which is preliminary data.</text>
</comment>
<dbReference type="Gene3D" id="3.30.200.20">
    <property type="entry name" value="Phosphorylase Kinase, domain 1"/>
    <property type="match status" value="1"/>
</dbReference>
<keyword evidence="11 14" id="KW-0472">Membrane</keyword>
<dbReference type="InterPro" id="IPR003660">
    <property type="entry name" value="HAMP_dom"/>
</dbReference>
<evidence type="ECO:0000256" key="6">
    <source>
        <dbReference type="ARBA" id="ARBA00022692"/>
    </source>
</evidence>
<evidence type="ECO:0000256" key="14">
    <source>
        <dbReference type="SAM" id="Phobius"/>
    </source>
</evidence>
<dbReference type="EMBL" id="BMED01000002">
    <property type="protein sequence ID" value="GGC78402.1"/>
    <property type="molecule type" value="Genomic_DNA"/>
</dbReference>
<proteinExistence type="inferred from homology"/>
<dbReference type="PROSITE" id="PS00107">
    <property type="entry name" value="PROTEIN_KINASE_ATP"/>
    <property type="match status" value="1"/>
</dbReference>
<dbReference type="Pfam" id="PF00069">
    <property type="entry name" value="Pkinase"/>
    <property type="match status" value="1"/>
</dbReference>
<dbReference type="CDD" id="cd06225">
    <property type="entry name" value="HAMP"/>
    <property type="match status" value="1"/>
</dbReference>
<evidence type="ECO:0000256" key="2">
    <source>
        <dbReference type="ARBA" id="ARBA00010886"/>
    </source>
</evidence>
<dbReference type="SMART" id="SM00304">
    <property type="entry name" value="HAMP"/>
    <property type="match status" value="1"/>
</dbReference>
<dbReference type="Gene3D" id="6.10.340.10">
    <property type="match status" value="1"/>
</dbReference>
<name>A0A916UMK1_9BURK</name>
<dbReference type="Gene3D" id="3.30.450.20">
    <property type="entry name" value="PAS domain"/>
    <property type="match status" value="1"/>
</dbReference>
<reference evidence="17" key="1">
    <citation type="journal article" date="2014" name="Int. J. Syst. Evol. Microbiol.">
        <title>Complete genome sequence of Corynebacterium casei LMG S-19264T (=DSM 44701T), isolated from a smear-ripened cheese.</title>
        <authorList>
            <consortium name="US DOE Joint Genome Institute (JGI-PGF)"/>
            <person name="Walter F."/>
            <person name="Albersmeier A."/>
            <person name="Kalinowski J."/>
            <person name="Ruckert C."/>
        </authorList>
    </citation>
    <scope>NUCLEOTIDE SEQUENCE</scope>
    <source>
        <strain evidence="17">CGMCC 1.10998</strain>
    </source>
</reference>
<dbReference type="InterPro" id="IPR017441">
    <property type="entry name" value="Protein_kinase_ATP_BS"/>
</dbReference>
<dbReference type="AlphaFoldDB" id="A0A916UMK1"/>
<keyword evidence="7 12" id="KW-0547">Nucleotide-binding</keyword>
<dbReference type="Gene3D" id="1.10.510.10">
    <property type="entry name" value="Transferase(Phosphotransferase) domain 1"/>
    <property type="match status" value="1"/>
</dbReference>
<dbReference type="InterPro" id="IPR008271">
    <property type="entry name" value="Ser/Thr_kinase_AS"/>
</dbReference>
<organism evidence="17 18">
    <name type="scientific">Undibacterium terreum</name>
    <dbReference type="NCBI Taxonomy" id="1224302"/>
    <lineage>
        <taxon>Bacteria</taxon>
        <taxon>Pseudomonadati</taxon>
        <taxon>Pseudomonadota</taxon>
        <taxon>Betaproteobacteria</taxon>
        <taxon>Burkholderiales</taxon>
        <taxon>Oxalobacteraceae</taxon>
        <taxon>Undibacterium</taxon>
    </lineage>
</organism>
<dbReference type="CDD" id="cd12914">
    <property type="entry name" value="PDC1_DGC_like"/>
    <property type="match status" value="1"/>
</dbReference>
<evidence type="ECO:0000256" key="9">
    <source>
        <dbReference type="ARBA" id="ARBA00022840"/>
    </source>
</evidence>
<dbReference type="GO" id="GO:0005524">
    <property type="term" value="F:ATP binding"/>
    <property type="evidence" value="ECO:0007669"/>
    <property type="project" value="UniProtKB-UniRule"/>
</dbReference>
<dbReference type="SUPFAM" id="SSF56112">
    <property type="entry name" value="Protein kinase-like (PK-like)"/>
    <property type="match status" value="1"/>
</dbReference>
<evidence type="ECO:0000256" key="4">
    <source>
        <dbReference type="ARBA" id="ARBA00022475"/>
    </source>
</evidence>
<evidence type="ECO:0000256" key="1">
    <source>
        <dbReference type="ARBA" id="ARBA00004651"/>
    </source>
</evidence>
<accession>A0A916UMK1</accession>
<evidence type="ECO:0000259" key="15">
    <source>
        <dbReference type="PROSITE" id="PS50011"/>
    </source>
</evidence>
<dbReference type="EC" id="2.7.11.1" evidence="3"/>
<feature type="transmembrane region" description="Helical" evidence="14">
    <location>
        <begin position="807"/>
        <end position="826"/>
    </location>
</feature>
<dbReference type="CDD" id="cd14014">
    <property type="entry name" value="STKc_PknB_like"/>
    <property type="match status" value="1"/>
</dbReference>
<comment type="subcellular location">
    <subcellularLocation>
        <location evidence="1">Cell membrane</location>
        <topology evidence="1">Multi-pass membrane protein</topology>
    </subcellularLocation>
</comment>
<keyword evidence="18" id="KW-1185">Reference proteome</keyword>
<dbReference type="GO" id="GO:0004674">
    <property type="term" value="F:protein serine/threonine kinase activity"/>
    <property type="evidence" value="ECO:0007669"/>
    <property type="project" value="UniProtKB-EC"/>
</dbReference>
<keyword evidence="8" id="KW-0418">Kinase</keyword>
<dbReference type="PROSITE" id="PS50885">
    <property type="entry name" value="HAMP"/>
    <property type="match status" value="1"/>
</dbReference>
<dbReference type="PANTHER" id="PTHR43671:SF13">
    <property type="entry name" value="SERINE_THREONINE-PROTEIN KINASE NEK2"/>
    <property type="match status" value="1"/>
</dbReference>
<dbReference type="RefSeq" id="WP_188566532.1">
    <property type="nucleotide sequence ID" value="NZ_BMED01000002.1"/>
</dbReference>
<evidence type="ECO:0000256" key="11">
    <source>
        <dbReference type="ARBA" id="ARBA00023136"/>
    </source>
</evidence>
<gene>
    <name evidence="17" type="ORF">GCM10011396_26980</name>
</gene>
<feature type="domain" description="HAMP" evidence="16">
    <location>
        <begin position="827"/>
        <end position="880"/>
    </location>
</feature>
<dbReference type="SMART" id="SM00220">
    <property type="entry name" value="S_TKc"/>
    <property type="match status" value="1"/>
</dbReference>
<evidence type="ECO:0000256" key="3">
    <source>
        <dbReference type="ARBA" id="ARBA00012513"/>
    </source>
</evidence>
<dbReference type="GO" id="GO:0007165">
    <property type="term" value="P:signal transduction"/>
    <property type="evidence" value="ECO:0007669"/>
    <property type="project" value="InterPro"/>
</dbReference>
<dbReference type="SUPFAM" id="SSF158472">
    <property type="entry name" value="HAMP domain-like"/>
    <property type="match status" value="1"/>
</dbReference>